<dbReference type="KEGG" id="aaa:Acav_3232"/>
<dbReference type="HOGENOM" id="CLU_1197707_0_0_4"/>
<proteinExistence type="predicted"/>
<feature type="signal peptide" evidence="1">
    <location>
        <begin position="1"/>
        <end position="31"/>
    </location>
</feature>
<evidence type="ECO:0000256" key="1">
    <source>
        <dbReference type="SAM" id="SignalP"/>
    </source>
</evidence>
<feature type="chain" id="PRO_5003258581" description="Lipoprotein" evidence="1">
    <location>
        <begin position="32"/>
        <end position="225"/>
    </location>
</feature>
<dbReference type="EMBL" id="CP002521">
    <property type="protein sequence ID" value="ADX47134.1"/>
    <property type="molecule type" value="Genomic_DNA"/>
</dbReference>
<dbReference type="Proteomes" id="UP000002482">
    <property type="component" value="Chromosome"/>
</dbReference>
<reference evidence="2" key="1">
    <citation type="submission" date="2011-02" db="EMBL/GenBank/DDBJ databases">
        <title>Complete sequence of Acidovorax avenae subsp. avenae ATCC 19860.</title>
        <authorList>
            <consortium name="US DOE Joint Genome Institute"/>
            <person name="Lucas S."/>
            <person name="Copeland A."/>
            <person name="Lapidus A."/>
            <person name="Cheng J.-F."/>
            <person name="Goodwin L."/>
            <person name="Pitluck S."/>
            <person name="Chertkov O."/>
            <person name="Held B."/>
            <person name="Detter J.C."/>
            <person name="Han C."/>
            <person name="Tapia R."/>
            <person name="Land M."/>
            <person name="Hauser L."/>
            <person name="Kyrpides N."/>
            <person name="Ivanova N."/>
            <person name="Ovchinnikova G."/>
            <person name="Pagani I."/>
            <person name="Gordon S."/>
            <person name="Woyke T."/>
        </authorList>
    </citation>
    <scope>NUCLEOTIDE SEQUENCE</scope>
    <source>
        <strain evidence="2">ATCC 19860</strain>
    </source>
</reference>
<accession>F0Q8D6</accession>
<gene>
    <name evidence="2" type="ordered locus">Acav_3232</name>
</gene>
<evidence type="ECO:0000313" key="2">
    <source>
        <dbReference type="EMBL" id="ADX47134.1"/>
    </source>
</evidence>
<protein>
    <recommendedName>
        <fullName evidence="4">Lipoprotein</fullName>
    </recommendedName>
</protein>
<dbReference type="AlphaFoldDB" id="F0Q8D6"/>
<sequence length="225" mass="23746">MMACESPPALLHTVRPALLCCIALACGLAHAKPPRPGEAVAAPATPLAARVAILDARSPAIVRLATMDAPDPAVPPGDGAPLPQLRFLRLSPTTATATATATGSSTDCCVQPLAPVDPQDASILRYEGESPQPAAEREARFTHAPREGFTGLALEGQPAVTRMPGRRILLRWPDRKGSLRVDHCLSAEGLHLKISEGTGAGRWKPAAHYYLPLATDVQPDCPQER</sequence>
<keyword evidence="1" id="KW-0732">Signal</keyword>
<name>F0Q8D6_PARA1</name>
<evidence type="ECO:0000313" key="3">
    <source>
        <dbReference type="Proteomes" id="UP000002482"/>
    </source>
</evidence>
<keyword evidence="3" id="KW-1185">Reference proteome</keyword>
<evidence type="ECO:0008006" key="4">
    <source>
        <dbReference type="Google" id="ProtNLM"/>
    </source>
</evidence>
<organism evidence="2 3">
    <name type="scientific">Paracidovorax avenae (strain ATCC 19860 / DSM 7227 / CCUG 15838 / JCM 20985 / LMG 2117 / NCPPB 1011)</name>
    <name type="common">Acidovorax avenae</name>
    <dbReference type="NCBI Taxonomy" id="643561"/>
    <lineage>
        <taxon>Bacteria</taxon>
        <taxon>Pseudomonadati</taxon>
        <taxon>Pseudomonadota</taxon>
        <taxon>Betaproteobacteria</taxon>
        <taxon>Burkholderiales</taxon>
        <taxon>Comamonadaceae</taxon>
        <taxon>Paracidovorax</taxon>
    </lineage>
</organism>